<accession>A0ABP7K9I0</accession>
<evidence type="ECO:0000313" key="2">
    <source>
        <dbReference type="Proteomes" id="UP001501803"/>
    </source>
</evidence>
<protein>
    <submittedName>
        <fullName evidence="1">DUF3515 domain-containing protein</fullName>
    </submittedName>
</protein>
<dbReference type="Pfam" id="PF12028">
    <property type="entry name" value="DUF3515"/>
    <property type="match status" value="1"/>
</dbReference>
<sequence>MTLRFRARHAALRPASIAAPVLFVGVLLLSGCAAAVPLQPAADATNASCADVVVHLPTSVADKPELETNAQGTGAWGEPGNSAVLLHCGVAVPGPTTLPCVSINGIDWIEDDSDAPLYRFTTYGREPAVEVVVDSKAVAGSTVLADLTNAVSVLPASGACTGADDVVLPSDGATP</sequence>
<organism evidence="1 2">
    <name type="scientific">Leifsonia kafniensis</name>
    <dbReference type="NCBI Taxonomy" id="475957"/>
    <lineage>
        <taxon>Bacteria</taxon>
        <taxon>Bacillati</taxon>
        <taxon>Actinomycetota</taxon>
        <taxon>Actinomycetes</taxon>
        <taxon>Micrococcales</taxon>
        <taxon>Microbacteriaceae</taxon>
        <taxon>Leifsonia</taxon>
    </lineage>
</organism>
<dbReference type="PROSITE" id="PS51257">
    <property type="entry name" value="PROKAR_LIPOPROTEIN"/>
    <property type="match status" value="1"/>
</dbReference>
<comment type="caution">
    <text evidence="1">The sequence shown here is derived from an EMBL/GenBank/DDBJ whole genome shotgun (WGS) entry which is preliminary data.</text>
</comment>
<keyword evidence="2" id="KW-1185">Reference proteome</keyword>
<gene>
    <name evidence="1" type="ORF">GCM10022381_11400</name>
</gene>
<dbReference type="InterPro" id="IPR021903">
    <property type="entry name" value="DUF3515"/>
</dbReference>
<reference evidence="2" key="1">
    <citation type="journal article" date="2019" name="Int. J. Syst. Evol. Microbiol.">
        <title>The Global Catalogue of Microorganisms (GCM) 10K type strain sequencing project: providing services to taxonomists for standard genome sequencing and annotation.</title>
        <authorList>
            <consortium name="The Broad Institute Genomics Platform"/>
            <consortium name="The Broad Institute Genome Sequencing Center for Infectious Disease"/>
            <person name="Wu L."/>
            <person name="Ma J."/>
        </authorList>
    </citation>
    <scope>NUCLEOTIDE SEQUENCE [LARGE SCALE GENOMIC DNA]</scope>
    <source>
        <strain evidence="2">JCM 17021</strain>
    </source>
</reference>
<dbReference type="RefSeq" id="WP_345063270.1">
    <property type="nucleotide sequence ID" value="NZ_BAABCN010000002.1"/>
</dbReference>
<dbReference type="EMBL" id="BAABCN010000002">
    <property type="protein sequence ID" value="GAA3869858.1"/>
    <property type="molecule type" value="Genomic_DNA"/>
</dbReference>
<dbReference type="Proteomes" id="UP001501803">
    <property type="component" value="Unassembled WGS sequence"/>
</dbReference>
<proteinExistence type="predicted"/>
<name>A0ABP7K9I0_9MICO</name>
<evidence type="ECO:0000313" key="1">
    <source>
        <dbReference type="EMBL" id="GAA3869858.1"/>
    </source>
</evidence>